<name>A0A5N0E104_9NOCA</name>
<comment type="function">
    <text evidence="1">Probable oxidoreductase that may play a role as regulator of mitochondrial function.</text>
</comment>
<dbReference type="Pfam" id="PF01593">
    <property type="entry name" value="Amino_oxidase"/>
    <property type="match status" value="1"/>
</dbReference>
<dbReference type="AlphaFoldDB" id="A0A5N0E104"/>
<organism evidence="5 6">
    <name type="scientific">Nocardia colli</name>
    <dbReference type="NCBI Taxonomy" id="2545717"/>
    <lineage>
        <taxon>Bacteria</taxon>
        <taxon>Bacillati</taxon>
        <taxon>Actinomycetota</taxon>
        <taxon>Actinomycetes</taxon>
        <taxon>Mycobacteriales</taxon>
        <taxon>Nocardiaceae</taxon>
        <taxon>Nocardia</taxon>
    </lineage>
</organism>
<reference evidence="5 6" key="1">
    <citation type="submission" date="2019-09" db="EMBL/GenBank/DDBJ databases">
        <authorList>
            <person name="Wang X."/>
        </authorList>
    </citation>
    <scope>NUCLEOTIDE SEQUENCE [LARGE SCALE GENOMIC DNA]</scope>
    <source>
        <strain evidence="5 6">CICC 11023</strain>
    </source>
</reference>
<feature type="domain" description="Amine oxidase" evidence="4">
    <location>
        <begin position="19"/>
        <end position="302"/>
    </location>
</feature>
<evidence type="ECO:0000259" key="4">
    <source>
        <dbReference type="Pfam" id="PF01593"/>
    </source>
</evidence>
<dbReference type="OrthoDB" id="9774675at2"/>
<gene>
    <name evidence="5" type="ORF">F3087_37735</name>
</gene>
<dbReference type="PANTHER" id="PTHR10668">
    <property type="entry name" value="PHYTOENE DEHYDROGENASE"/>
    <property type="match status" value="1"/>
</dbReference>
<proteinExistence type="predicted"/>
<keyword evidence="6" id="KW-1185">Reference proteome</keyword>
<evidence type="ECO:0000256" key="3">
    <source>
        <dbReference type="ARBA" id="ARBA00040298"/>
    </source>
</evidence>
<evidence type="ECO:0000313" key="5">
    <source>
        <dbReference type="EMBL" id="KAA8883092.1"/>
    </source>
</evidence>
<comment type="subunit">
    <text evidence="2">Interacts with COX5B; this interaction may contribute to localize PYROXD2 to the inner face of the inner mitochondrial membrane.</text>
</comment>
<evidence type="ECO:0000313" key="6">
    <source>
        <dbReference type="Proteomes" id="UP000323876"/>
    </source>
</evidence>
<dbReference type="Gene3D" id="3.50.50.60">
    <property type="entry name" value="FAD/NAD(P)-binding domain"/>
    <property type="match status" value="2"/>
</dbReference>
<dbReference type="GO" id="GO:0016491">
    <property type="term" value="F:oxidoreductase activity"/>
    <property type="evidence" value="ECO:0007669"/>
    <property type="project" value="InterPro"/>
</dbReference>
<dbReference type="RefSeq" id="WP_150407078.1">
    <property type="nucleotide sequence ID" value="NZ_VXLC01000027.1"/>
</dbReference>
<dbReference type="InterPro" id="IPR002937">
    <property type="entry name" value="Amino_oxidase"/>
</dbReference>
<accession>A0A5N0E104</accession>
<evidence type="ECO:0000256" key="1">
    <source>
        <dbReference type="ARBA" id="ARBA00037217"/>
    </source>
</evidence>
<dbReference type="SUPFAM" id="SSF51905">
    <property type="entry name" value="FAD/NAD(P)-binding domain"/>
    <property type="match status" value="1"/>
</dbReference>
<dbReference type="Proteomes" id="UP000323876">
    <property type="component" value="Unassembled WGS sequence"/>
</dbReference>
<sequence>MEPTRASYDVVIVGGGHNGLVAAAYLARAGRSVAVLERQGSTGGAAVSSRVFAGVDARLSRYSYLVSLLPRRIVEELGLSFVTRRRRISSYTPVGGGGLLVDTGSAERTRDSFAGLTGSDRDFVAWQRFYAMTGRLAERVFPTLTEPLPSRAELRGIVDDEVAWAALFERPLGEIVEAEFADDTVRGVVLTDALIGTFTHAHDASLRQNRCFLYHVVGGGTGDWDVPVGGMGALTDALAGAARAAGAEIVTDCAVTGIETDGRTAEVSHAGGVVGAGHVLVNAAPHELARLLGEPAEAKPEGAQLKVNMLLTRLPRLRDDSVDPREAFAGTFHIGESYAQLDRAYGEAAIGRIPSAPPSEIYCHTLTDPSILSPELAAQGAHTLTLFGLHTPAKLFAKDPADAKAELLKATLAQLDSVLAEPIGDCLAVDENGEPCLEAKTPLDLEREVGLPGGHIFHRDLAFPYREDDSDTDPATRWGVATGHRNVLLCGAGAVRGGGVSGIPGHNAAMAVLELRP</sequence>
<protein>
    <recommendedName>
        <fullName evidence="3">Pyridine nucleotide-disulfide oxidoreductase domain-containing protein 2</fullName>
    </recommendedName>
</protein>
<dbReference type="PANTHER" id="PTHR10668:SF103">
    <property type="entry name" value="PYRIDINE NUCLEOTIDE-DISULFIDE OXIDOREDUCTASE DOMAIN-CONTAINING PROTEIN 2"/>
    <property type="match status" value="1"/>
</dbReference>
<comment type="caution">
    <text evidence="5">The sequence shown here is derived from an EMBL/GenBank/DDBJ whole genome shotgun (WGS) entry which is preliminary data.</text>
</comment>
<dbReference type="InterPro" id="IPR036188">
    <property type="entry name" value="FAD/NAD-bd_sf"/>
</dbReference>
<evidence type="ECO:0000256" key="2">
    <source>
        <dbReference type="ARBA" id="ARBA00038825"/>
    </source>
</evidence>
<dbReference type="GO" id="GO:0005829">
    <property type="term" value="C:cytosol"/>
    <property type="evidence" value="ECO:0007669"/>
    <property type="project" value="TreeGrafter"/>
</dbReference>
<dbReference type="EMBL" id="VXLC01000027">
    <property type="protein sequence ID" value="KAA8883092.1"/>
    <property type="molecule type" value="Genomic_DNA"/>
</dbReference>